<proteinExistence type="predicted"/>
<dbReference type="Proteomes" id="UP000232587">
    <property type="component" value="Unassembled WGS sequence"/>
</dbReference>
<reference evidence="1 2" key="1">
    <citation type="submission" date="2017-11" db="EMBL/GenBank/DDBJ databases">
        <title>Genomic Encyclopedia of Type Strains, Phase III (KMG-III): the genomes of soil and plant-associated and newly described type strains.</title>
        <authorList>
            <person name="Whitman W."/>
        </authorList>
    </citation>
    <scope>NUCLEOTIDE SEQUENCE [LARGE SCALE GENOMIC DNA]</scope>
    <source>
        <strain evidence="1 2">CGMCC 1.12274</strain>
    </source>
</reference>
<sequence>MHSISPSLALPYDRPIFGAVALAACLAGGTSTQSMTAIPAMSLGAERIDASIRFAPPAAPVRPLALATATRGPEATPARQSVAMAVAPSPARVPLDVEQPLEVWEAPVSAPLLAATARPAPLGSVPTAVLEAAPESVPATETVNFAAVPVVQPLVETAVAPAPASTSPALQLVSSPELRKFDLADYHKSVPREGRFAAARKVTPVAGRTAPAASKARTTTRLIDEVLYHQTAISVGGQSGGDIAVRIGPDMKPSVKVGDLLSLVSAQMDPDALARFSLASGAQDYVSFADLRSAGFEVQYNAGANSIAISVAP</sequence>
<keyword evidence="2" id="KW-1185">Reference proteome</keyword>
<dbReference type="EMBL" id="PHUF01000004">
    <property type="protein sequence ID" value="PKB14784.1"/>
    <property type="molecule type" value="Genomic_DNA"/>
</dbReference>
<dbReference type="OrthoDB" id="7511001at2"/>
<organism evidence="1 2">
    <name type="scientific">Novosphingobium kunmingense</name>
    <dbReference type="NCBI Taxonomy" id="1211806"/>
    <lineage>
        <taxon>Bacteria</taxon>
        <taxon>Pseudomonadati</taxon>
        <taxon>Pseudomonadota</taxon>
        <taxon>Alphaproteobacteria</taxon>
        <taxon>Sphingomonadales</taxon>
        <taxon>Sphingomonadaceae</taxon>
        <taxon>Novosphingobium</taxon>
    </lineage>
</organism>
<evidence type="ECO:0000313" key="1">
    <source>
        <dbReference type="EMBL" id="PKB14784.1"/>
    </source>
</evidence>
<comment type="caution">
    <text evidence="1">The sequence shown here is derived from an EMBL/GenBank/DDBJ whole genome shotgun (WGS) entry which is preliminary data.</text>
</comment>
<gene>
    <name evidence="1" type="ORF">B0I00_2385</name>
</gene>
<protein>
    <submittedName>
        <fullName evidence="1">Uncharacterized protein</fullName>
    </submittedName>
</protein>
<dbReference type="AlphaFoldDB" id="A0A2N0H784"/>
<evidence type="ECO:0000313" key="2">
    <source>
        <dbReference type="Proteomes" id="UP000232587"/>
    </source>
</evidence>
<accession>A0A2N0H784</accession>
<name>A0A2N0H784_9SPHN</name>